<name>A0A255DQS5_9MYCO</name>
<feature type="region of interest" description="Disordered" evidence="1">
    <location>
        <begin position="69"/>
        <end position="100"/>
    </location>
</feature>
<sequence length="100" mass="10491">MRASERLAERNDILAVINQIDDDLDTADADLTRELLDIRRGLGRELSTLGFTAPDLDERFKEHEGTVAGAVDSAGGGGGSVDSSVVAKRRIGPPGEVASG</sequence>
<dbReference type="AlphaFoldDB" id="A0A255DQS5"/>
<comment type="caution">
    <text evidence="2">The sequence shown here is derived from an EMBL/GenBank/DDBJ whole genome shotgun (WGS) entry which is preliminary data.</text>
</comment>
<accession>A0A255DQS5</accession>
<dbReference type="EMBL" id="NOZR01000003">
    <property type="protein sequence ID" value="OYN81706.1"/>
    <property type="molecule type" value="Genomic_DNA"/>
</dbReference>
<dbReference type="Proteomes" id="UP000216063">
    <property type="component" value="Unassembled WGS sequence"/>
</dbReference>
<keyword evidence="3" id="KW-1185">Reference proteome</keyword>
<gene>
    <name evidence="2" type="ORF">CG716_04945</name>
</gene>
<reference evidence="2 3" key="1">
    <citation type="submission" date="2017-07" db="EMBL/GenBank/DDBJ databases">
        <title>The new phylogeny of genus Mycobacterium.</title>
        <authorList>
            <person name="Tortoli E."/>
            <person name="Trovato A."/>
            <person name="Cirillo D.M."/>
        </authorList>
    </citation>
    <scope>NUCLEOTIDE SEQUENCE [LARGE SCALE GENOMIC DNA]</scope>
    <source>
        <strain evidence="2 3">ATCC 33027</strain>
    </source>
</reference>
<evidence type="ECO:0000313" key="3">
    <source>
        <dbReference type="Proteomes" id="UP000216063"/>
    </source>
</evidence>
<organism evidence="2 3">
    <name type="scientific">Mycolicibacterium sphagni</name>
    <dbReference type="NCBI Taxonomy" id="1786"/>
    <lineage>
        <taxon>Bacteria</taxon>
        <taxon>Bacillati</taxon>
        <taxon>Actinomycetota</taxon>
        <taxon>Actinomycetes</taxon>
        <taxon>Mycobacteriales</taxon>
        <taxon>Mycobacteriaceae</taxon>
        <taxon>Mycolicibacterium</taxon>
    </lineage>
</organism>
<proteinExistence type="predicted"/>
<protein>
    <submittedName>
        <fullName evidence="2">Uncharacterized protein</fullName>
    </submittedName>
</protein>
<evidence type="ECO:0000256" key="1">
    <source>
        <dbReference type="SAM" id="MobiDB-lite"/>
    </source>
</evidence>
<evidence type="ECO:0000313" key="2">
    <source>
        <dbReference type="EMBL" id="OYN81706.1"/>
    </source>
</evidence>